<dbReference type="GO" id="GO:0005506">
    <property type="term" value="F:iron ion binding"/>
    <property type="evidence" value="ECO:0007669"/>
    <property type="project" value="InterPro"/>
</dbReference>
<accession>A0A8T4J2I2</accession>
<evidence type="ECO:0000256" key="3">
    <source>
        <dbReference type="ARBA" id="ARBA00022723"/>
    </source>
</evidence>
<dbReference type="GO" id="GO:0004497">
    <property type="term" value="F:monooxygenase activity"/>
    <property type="evidence" value="ECO:0007669"/>
    <property type="project" value="UniProtKB-KW"/>
</dbReference>
<keyword evidence="6" id="KW-0503">Monooxygenase</keyword>
<comment type="similarity">
    <text evidence="1">Belongs to the cytochrome P450 family.</text>
</comment>
<dbReference type="InterPro" id="IPR050196">
    <property type="entry name" value="Cytochrome_P450_Monoox"/>
</dbReference>
<evidence type="ECO:0000256" key="7">
    <source>
        <dbReference type="SAM" id="MobiDB-lite"/>
    </source>
</evidence>
<feature type="non-terminal residue" evidence="8">
    <location>
        <position position="1"/>
    </location>
</feature>
<evidence type="ECO:0000313" key="8">
    <source>
        <dbReference type="EMBL" id="MBR7678921.1"/>
    </source>
</evidence>
<evidence type="ECO:0000256" key="2">
    <source>
        <dbReference type="ARBA" id="ARBA00022617"/>
    </source>
</evidence>
<keyword evidence="4" id="KW-0560">Oxidoreductase</keyword>
<evidence type="ECO:0000256" key="5">
    <source>
        <dbReference type="ARBA" id="ARBA00023004"/>
    </source>
</evidence>
<protein>
    <submittedName>
        <fullName evidence="8">Cytochrome P450</fullName>
    </submittedName>
</protein>
<keyword evidence="5" id="KW-0408">Iron</keyword>
<evidence type="ECO:0000256" key="1">
    <source>
        <dbReference type="ARBA" id="ARBA00010617"/>
    </source>
</evidence>
<evidence type="ECO:0000313" key="9">
    <source>
        <dbReference type="Proteomes" id="UP000675554"/>
    </source>
</evidence>
<dbReference type="GO" id="GO:0016705">
    <property type="term" value="F:oxidoreductase activity, acting on paired donors, with incorporation or reduction of molecular oxygen"/>
    <property type="evidence" value="ECO:0007669"/>
    <property type="project" value="InterPro"/>
</dbReference>
<dbReference type="PANTHER" id="PTHR24291:SF50">
    <property type="entry name" value="BIFUNCTIONAL ALBAFLAVENONE MONOOXYGENASE_TERPENE SYNTHASE"/>
    <property type="match status" value="1"/>
</dbReference>
<dbReference type="AlphaFoldDB" id="A0A8T4J2I2"/>
<feature type="compositionally biased region" description="Low complexity" evidence="7">
    <location>
        <begin position="79"/>
        <end position="90"/>
    </location>
</feature>
<keyword evidence="9" id="KW-1185">Reference proteome</keyword>
<dbReference type="Pfam" id="PF00067">
    <property type="entry name" value="p450"/>
    <property type="match status" value="1"/>
</dbReference>
<dbReference type="PANTHER" id="PTHR24291">
    <property type="entry name" value="CYTOCHROME P450 FAMILY 4"/>
    <property type="match status" value="1"/>
</dbReference>
<gene>
    <name evidence="8" type="ORF">KDA82_39450</name>
</gene>
<evidence type="ECO:0000256" key="6">
    <source>
        <dbReference type="ARBA" id="ARBA00023033"/>
    </source>
</evidence>
<evidence type="ECO:0000256" key="4">
    <source>
        <dbReference type="ARBA" id="ARBA00023002"/>
    </source>
</evidence>
<dbReference type="InterPro" id="IPR036396">
    <property type="entry name" value="Cyt_P450_sf"/>
</dbReference>
<comment type="caution">
    <text evidence="8">The sequence shown here is derived from an EMBL/GenBank/DDBJ whole genome shotgun (WGS) entry which is preliminary data.</text>
</comment>
<proteinExistence type="inferred from homology"/>
<keyword evidence="3" id="KW-0479">Metal-binding</keyword>
<dbReference type="EMBL" id="JAGSMN010002018">
    <property type="protein sequence ID" value="MBR7678921.1"/>
    <property type="molecule type" value="Genomic_DNA"/>
</dbReference>
<dbReference type="GO" id="GO:0020037">
    <property type="term" value="F:heme binding"/>
    <property type="evidence" value="ECO:0007669"/>
    <property type="project" value="InterPro"/>
</dbReference>
<dbReference type="InterPro" id="IPR001128">
    <property type="entry name" value="Cyt_P450"/>
</dbReference>
<keyword evidence="2" id="KW-0349">Heme</keyword>
<dbReference type="SUPFAM" id="SSF48264">
    <property type="entry name" value="Cytochrome P450"/>
    <property type="match status" value="1"/>
</dbReference>
<feature type="region of interest" description="Disordered" evidence="7">
    <location>
        <begin position="69"/>
        <end position="123"/>
    </location>
</feature>
<sequence length="123" mass="14059">EVAERVHTEIDTVLEGRPPHFDDLPRLEYLDRVVTEVLRLHTPLVFMRRTLSEVRVGGAVVPAGAEVVYSPARRRVPRSRSAPTSSPGRAPLRRRARRRCHRGPRAGRRGHRPGPRPRRGRCR</sequence>
<feature type="compositionally biased region" description="Basic residues" evidence="7">
    <location>
        <begin position="91"/>
        <end position="123"/>
    </location>
</feature>
<dbReference type="Proteomes" id="UP000675554">
    <property type="component" value="Unassembled WGS sequence"/>
</dbReference>
<dbReference type="Gene3D" id="1.10.630.10">
    <property type="entry name" value="Cytochrome P450"/>
    <property type="match status" value="1"/>
</dbReference>
<organism evidence="8 9">
    <name type="scientific">Streptomyces daliensis</name>
    <dbReference type="NCBI Taxonomy" id="299421"/>
    <lineage>
        <taxon>Bacteria</taxon>
        <taxon>Bacillati</taxon>
        <taxon>Actinomycetota</taxon>
        <taxon>Actinomycetes</taxon>
        <taxon>Kitasatosporales</taxon>
        <taxon>Streptomycetaceae</taxon>
        <taxon>Streptomyces</taxon>
    </lineage>
</organism>
<name>A0A8T4J2I2_9ACTN</name>
<reference evidence="8" key="1">
    <citation type="submission" date="2021-04" db="EMBL/GenBank/DDBJ databases">
        <title>Sequencing of actinobacteria type strains.</title>
        <authorList>
            <person name="Nguyen G.-S."/>
            <person name="Wentzel A."/>
        </authorList>
    </citation>
    <scope>NUCLEOTIDE SEQUENCE</scope>
    <source>
        <strain evidence="8">DSM 42095</strain>
    </source>
</reference>